<dbReference type="InterPro" id="IPR037057">
    <property type="entry name" value="DNA_rep_MutH/T2_RE_sf"/>
</dbReference>
<evidence type="ECO:0000256" key="3">
    <source>
        <dbReference type="ARBA" id="ARBA00022801"/>
    </source>
</evidence>
<keyword evidence="6" id="KW-1185">Reference proteome</keyword>
<gene>
    <name evidence="5" type="ORF">IQ13_1938</name>
</gene>
<sequence>MNLKEKNKYKSDFKKELDMFADKLEKYVSTDNGDWTVKGFIDVYKNIYTISSDTKIVSKILEIHIFPQILQFADSIGYKIILAEKQNWYPDLTFVKKDNEEVKFALDIKTTFRRNDKTAGFTLGSHGGYFKERDKDKNIQFPYNQYTGHYCLGVIYTRTDVSDDLAETEIYQVQELQEEYETPKKKVGERSVTTVKNLKSITSVIKDFDFFAAEKWKIASDKQGSGNTANIGSIFDIDDLKNENGIFSKLGEEWFDEYWINHGSAIIVKDGKPTKITTLKDFLEFKNRKELLSKIVAKTKGNKTLSKKVAVKKSSKKTALKKFPKKKGGKK</sequence>
<keyword evidence="3" id="KW-0378">Hydrolase</keyword>
<evidence type="ECO:0000313" key="6">
    <source>
        <dbReference type="Proteomes" id="UP000316167"/>
    </source>
</evidence>
<keyword evidence="1" id="KW-0540">Nuclease</keyword>
<reference evidence="5 6" key="1">
    <citation type="journal article" date="2015" name="Stand. Genomic Sci.">
        <title>Genomic Encyclopedia of Bacterial and Archaeal Type Strains, Phase III: the genomes of soil and plant-associated and newly described type strains.</title>
        <authorList>
            <person name="Whitman W.B."/>
            <person name="Woyke T."/>
            <person name="Klenk H.P."/>
            <person name="Zhou Y."/>
            <person name="Lilburn T.G."/>
            <person name="Beck B.J."/>
            <person name="De Vos P."/>
            <person name="Vandamme P."/>
            <person name="Eisen J.A."/>
            <person name="Garrity G."/>
            <person name="Hugenholtz P."/>
            <person name="Kyrpides N.C."/>
        </authorList>
    </citation>
    <scope>NUCLEOTIDE SEQUENCE [LARGE SCALE GENOMIC DNA]</scope>
    <source>
        <strain evidence="5 6">CGMCC 1.7271</strain>
    </source>
</reference>
<dbReference type="GO" id="GO:0016787">
    <property type="term" value="F:hydrolase activity"/>
    <property type="evidence" value="ECO:0007669"/>
    <property type="project" value="UniProtKB-KW"/>
</dbReference>
<dbReference type="InterPro" id="IPR011335">
    <property type="entry name" value="Restrct_endonuc-II-like"/>
</dbReference>
<evidence type="ECO:0000256" key="1">
    <source>
        <dbReference type="ARBA" id="ARBA00022722"/>
    </source>
</evidence>
<dbReference type="GO" id="GO:0003677">
    <property type="term" value="F:DNA binding"/>
    <property type="evidence" value="ECO:0007669"/>
    <property type="project" value="InterPro"/>
</dbReference>
<dbReference type="CDD" id="cd22323">
    <property type="entry name" value="EcoRV-like"/>
    <property type="match status" value="1"/>
</dbReference>
<feature type="region of interest" description="Disordered" evidence="4">
    <location>
        <begin position="307"/>
        <end position="331"/>
    </location>
</feature>
<dbReference type="Gene3D" id="3.40.600.10">
    <property type="entry name" value="DNA mismatch repair MutH/Restriction endonuclease, type II"/>
    <property type="match status" value="2"/>
</dbReference>
<evidence type="ECO:0000313" key="5">
    <source>
        <dbReference type="EMBL" id="TWI83820.1"/>
    </source>
</evidence>
<dbReference type="GO" id="GO:0004519">
    <property type="term" value="F:endonuclease activity"/>
    <property type="evidence" value="ECO:0007669"/>
    <property type="project" value="UniProtKB-KW"/>
</dbReference>
<dbReference type="Pfam" id="PF09233">
    <property type="entry name" value="Endonuc-EcoRV"/>
    <property type="match status" value="2"/>
</dbReference>
<dbReference type="EMBL" id="VLLE01000003">
    <property type="protein sequence ID" value="TWI83820.1"/>
    <property type="molecule type" value="Genomic_DNA"/>
</dbReference>
<dbReference type="AlphaFoldDB" id="A0A562SSQ3"/>
<comment type="caution">
    <text evidence="5">The sequence shown here is derived from an EMBL/GenBank/DDBJ whole genome shotgun (WGS) entry which is preliminary data.</text>
</comment>
<evidence type="ECO:0000256" key="2">
    <source>
        <dbReference type="ARBA" id="ARBA00022759"/>
    </source>
</evidence>
<dbReference type="RefSeq" id="WP_144886107.1">
    <property type="nucleotide sequence ID" value="NZ_VLLE01000003.1"/>
</dbReference>
<organism evidence="5 6">
    <name type="scientific">Lacibacter cauensis</name>
    <dbReference type="NCBI Taxonomy" id="510947"/>
    <lineage>
        <taxon>Bacteria</taxon>
        <taxon>Pseudomonadati</taxon>
        <taxon>Bacteroidota</taxon>
        <taxon>Chitinophagia</taxon>
        <taxon>Chitinophagales</taxon>
        <taxon>Chitinophagaceae</taxon>
        <taxon>Lacibacter</taxon>
    </lineage>
</organism>
<protein>
    <submittedName>
        <fullName evidence="5">Restriction endonuclease EcoRV</fullName>
    </submittedName>
</protein>
<keyword evidence="2 5" id="KW-0255">Endonuclease</keyword>
<dbReference type="InterPro" id="IPR015314">
    <property type="entry name" value="Restrct_endonuc_II_EcoRV"/>
</dbReference>
<dbReference type="SUPFAM" id="SSF52980">
    <property type="entry name" value="Restriction endonuclease-like"/>
    <property type="match status" value="1"/>
</dbReference>
<proteinExistence type="predicted"/>
<dbReference type="Proteomes" id="UP000316167">
    <property type="component" value="Unassembled WGS sequence"/>
</dbReference>
<accession>A0A562SSQ3</accession>
<evidence type="ECO:0000256" key="4">
    <source>
        <dbReference type="SAM" id="MobiDB-lite"/>
    </source>
</evidence>
<dbReference type="OrthoDB" id="5917943at2"/>
<name>A0A562SSQ3_9BACT</name>